<evidence type="ECO:0000256" key="1">
    <source>
        <dbReference type="SAM" id="MobiDB-lite"/>
    </source>
</evidence>
<dbReference type="AlphaFoldDB" id="A0A4D9E8M6"/>
<name>A0A4D9E8M6_9SAUR</name>
<feature type="compositionally biased region" description="Basic residues" evidence="1">
    <location>
        <begin position="26"/>
        <end position="42"/>
    </location>
</feature>
<feature type="compositionally biased region" description="Pro residues" evidence="1">
    <location>
        <begin position="1"/>
        <end position="14"/>
    </location>
</feature>
<proteinExistence type="predicted"/>
<organism evidence="2 3">
    <name type="scientific">Platysternon megacephalum</name>
    <name type="common">big-headed turtle</name>
    <dbReference type="NCBI Taxonomy" id="55544"/>
    <lineage>
        <taxon>Eukaryota</taxon>
        <taxon>Metazoa</taxon>
        <taxon>Chordata</taxon>
        <taxon>Craniata</taxon>
        <taxon>Vertebrata</taxon>
        <taxon>Euteleostomi</taxon>
        <taxon>Archelosauria</taxon>
        <taxon>Testudinata</taxon>
        <taxon>Testudines</taxon>
        <taxon>Cryptodira</taxon>
        <taxon>Durocryptodira</taxon>
        <taxon>Testudinoidea</taxon>
        <taxon>Platysternidae</taxon>
        <taxon>Platysternon</taxon>
    </lineage>
</organism>
<evidence type="ECO:0000313" key="3">
    <source>
        <dbReference type="Proteomes" id="UP000297703"/>
    </source>
</evidence>
<dbReference type="Proteomes" id="UP000297703">
    <property type="component" value="Unassembled WGS sequence"/>
</dbReference>
<reference evidence="2 3" key="1">
    <citation type="submission" date="2019-04" db="EMBL/GenBank/DDBJ databases">
        <title>Draft genome of the big-headed turtle Platysternon megacephalum.</title>
        <authorList>
            <person name="Gong S."/>
        </authorList>
    </citation>
    <scope>NUCLEOTIDE SEQUENCE [LARGE SCALE GENOMIC DNA]</scope>
    <source>
        <strain evidence="2">DO16091913</strain>
        <tissue evidence="2">Muscle</tissue>
    </source>
</reference>
<accession>A0A4D9E8M6</accession>
<dbReference type="EMBL" id="QXTE01000157">
    <property type="protein sequence ID" value="TFK03513.1"/>
    <property type="molecule type" value="Genomic_DNA"/>
</dbReference>
<comment type="caution">
    <text evidence="2">The sequence shown here is derived from an EMBL/GenBank/DDBJ whole genome shotgun (WGS) entry which is preliminary data.</text>
</comment>
<gene>
    <name evidence="2" type="ORF">DR999_PMT14071</name>
</gene>
<reference evidence="2 3" key="2">
    <citation type="submission" date="2019-04" db="EMBL/GenBank/DDBJ databases">
        <title>The genome sequence of big-headed turtle.</title>
        <authorList>
            <person name="Gong S."/>
        </authorList>
    </citation>
    <scope>NUCLEOTIDE SEQUENCE [LARGE SCALE GENOMIC DNA]</scope>
    <source>
        <strain evidence="2">DO16091913</strain>
        <tissue evidence="2">Muscle</tissue>
    </source>
</reference>
<evidence type="ECO:0000313" key="2">
    <source>
        <dbReference type="EMBL" id="TFK03513.1"/>
    </source>
</evidence>
<protein>
    <submittedName>
        <fullName evidence="2">Pepsin A-like</fullName>
    </submittedName>
</protein>
<sequence>MSCPGPGLPQPRPPRVSGQLTARAKPGLRRAQAKGRSSRTSRGKPNPWPAGAREESPSMGPLRPWAGKAESSMSLARPEAGATYGQHCMRLLLEEGWNCTRQLPPARTTVLWLGRGCCC</sequence>
<keyword evidence="3" id="KW-1185">Reference proteome</keyword>
<feature type="region of interest" description="Disordered" evidence="1">
    <location>
        <begin position="1"/>
        <end position="78"/>
    </location>
</feature>